<feature type="repeat" description="ANK" evidence="7">
    <location>
        <begin position="140"/>
        <end position="172"/>
    </location>
</feature>
<dbReference type="OrthoDB" id="163438at2759"/>
<feature type="transmembrane region" description="Helical" evidence="8">
    <location>
        <begin position="286"/>
        <end position="305"/>
    </location>
</feature>
<dbReference type="InterPro" id="IPR001594">
    <property type="entry name" value="Palmitoyltrfase_DHHC"/>
</dbReference>
<keyword evidence="11" id="KW-1185">Reference proteome</keyword>
<keyword evidence="6 8" id="KW-0472">Membrane</keyword>
<accession>A0A6J8AVF1</accession>
<comment type="catalytic activity">
    <reaction evidence="8">
        <text>L-cysteinyl-[protein] + hexadecanoyl-CoA = S-hexadecanoyl-L-cysteinyl-[protein] + CoA</text>
        <dbReference type="Rhea" id="RHEA:36683"/>
        <dbReference type="Rhea" id="RHEA-COMP:10131"/>
        <dbReference type="Rhea" id="RHEA-COMP:11032"/>
        <dbReference type="ChEBI" id="CHEBI:29950"/>
        <dbReference type="ChEBI" id="CHEBI:57287"/>
        <dbReference type="ChEBI" id="CHEBI:57379"/>
        <dbReference type="ChEBI" id="CHEBI:74151"/>
        <dbReference type="EC" id="2.3.1.225"/>
    </reaction>
</comment>
<name>A0A6J8AVF1_MYTCO</name>
<proteinExistence type="inferred from homology"/>
<gene>
    <name evidence="10" type="ORF">MCOR_11790</name>
</gene>
<dbReference type="PROSITE" id="PS50088">
    <property type="entry name" value="ANK_REPEAT"/>
    <property type="match status" value="5"/>
</dbReference>
<feature type="transmembrane region" description="Helical" evidence="8">
    <location>
        <begin position="387"/>
        <end position="409"/>
    </location>
</feature>
<dbReference type="InterPro" id="IPR002110">
    <property type="entry name" value="Ankyrin_rpt"/>
</dbReference>
<dbReference type="SMART" id="SM00248">
    <property type="entry name" value="ANK"/>
    <property type="match status" value="6"/>
</dbReference>
<dbReference type="PANTHER" id="PTHR24161:SF17">
    <property type="entry name" value="PALMITOYLTRANSFERASE"/>
    <property type="match status" value="1"/>
</dbReference>
<organism evidence="10 11">
    <name type="scientific">Mytilus coruscus</name>
    <name type="common">Sea mussel</name>
    <dbReference type="NCBI Taxonomy" id="42192"/>
    <lineage>
        <taxon>Eukaryota</taxon>
        <taxon>Metazoa</taxon>
        <taxon>Spiralia</taxon>
        <taxon>Lophotrochozoa</taxon>
        <taxon>Mollusca</taxon>
        <taxon>Bivalvia</taxon>
        <taxon>Autobranchia</taxon>
        <taxon>Pteriomorphia</taxon>
        <taxon>Mytilida</taxon>
        <taxon>Mytiloidea</taxon>
        <taxon>Mytilidae</taxon>
        <taxon>Mytilinae</taxon>
        <taxon>Mytilus</taxon>
    </lineage>
</organism>
<feature type="repeat" description="ANK" evidence="7">
    <location>
        <begin position="39"/>
        <end position="71"/>
    </location>
</feature>
<feature type="repeat" description="ANK" evidence="7">
    <location>
        <begin position="107"/>
        <end position="139"/>
    </location>
</feature>
<protein>
    <recommendedName>
        <fullName evidence="8">Palmitoyltransferase</fullName>
        <ecNumber evidence="8">2.3.1.225</ecNumber>
    </recommendedName>
</protein>
<evidence type="ECO:0000256" key="3">
    <source>
        <dbReference type="ARBA" id="ARBA00022737"/>
    </source>
</evidence>
<keyword evidence="3" id="KW-0677">Repeat</keyword>
<dbReference type="PANTHER" id="PTHR24161">
    <property type="entry name" value="ANK_REP_REGION DOMAIN-CONTAINING PROTEIN-RELATED"/>
    <property type="match status" value="1"/>
</dbReference>
<sequence>MEIEKEKSIFNAIESGLLESVQAVSAAEGPSVFSLRDDKGYTPAHWACYRGHEEIVRFILDNNGPIDKPSNNELGAHPIHWACVNGHVAIVDILLQAGVSANVVDNKGCTPIIMAAQYGHIVLVSFLMGKGAKPQMGDEDGNGVLHWAVFYGHMELMRYLIHCGLNPKEINKYGQSALHLACINSNFQAVQELHVKHELDINKEDKDGKTPLMLASANHNTVMVDYLHKQIKKKKFFSKIDLISLAFNTLGSGRKPVLFFMINFLCWGYPMYVGLCLPYTWSDFPLLHVVFLFFNIVLWICLFHVSTTDPGYLPRNVPEYDMAIKQLVICSDKTVGQNLLCTLCHTCRLVKPLRSKHCRVCNRCIKVFDHHCPYIYNCVGYKNRGSFALFTTSVSIVLAISFKLSIHTVNNYLEWNWLYKFYVLLMGFYAFSAFGLFVLAIYNAAINVTTNESLAFKKYAYMQDKFGRVKRPFDQGVVNNLLDFFHLRNLIEEDSLDQITVT</sequence>
<dbReference type="PROSITE" id="PS50297">
    <property type="entry name" value="ANK_REP_REGION"/>
    <property type="match status" value="4"/>
</dbReference>
<dbReference type="SUPFAM" id="SSF48403">
    <property type="entry name" value="Ankyrin repeat"/>
    <property type="match status" value="1"/>
</dbReference>
<evidence type="ECO:0000256" key="2">
    <source>
        <dbReference type="ARBA" id="ARBA00022692"/>
    </source>
</evidence>
<evidence type="ECO:0000256" key="4">
    <source>
        <dbReference type="ARBA" id="ARBA00022989"/>
    </source>
</evidence>
<feature type="transmembrane region" description="Helical" evidence="8">
    <location>
        <begin position="421"/>
        <end position="442"/>
    </location>
</feature>
<evidence type="ECO:0000256" key="6">
    <source>
        <dbReference type="ARBA" id="ARBA00023136"/>
    </source>
</evidence>
<dbReference type="PROSITE" id="PS50216">
    <property type="entry name" value="DHHC"/>
    <property type="match status" value="1"/>
</dbReference>
<dbReference type="InterPro" id="IPR036770">
    <property type="entry name" value="Ankyrin_rpt-contain_sf"/>
</dbReference>
<dbReference type="Pfam" id="PF12796">
    <property type="entry name" value="Ank_2"/>
    <property type="match status" value="2"/>
</dbReference>
<comment type="subcellular location">
    <subcellularLocation>
        <location evidence="1">Membrane</location>
        <topology evidence="1">Multi-pass membrane protein</topology>
    </subcellularLocation>
</comment>
<evidence type="ECO:0000259" key="9">
    <source>
        <dbReference type="Pfam" id="PF01529"/>
    </source>
</evidence>
<keyword evidence="4 8" id="KW-1133">Transmembrane helix</keyword>
<keyword evidence="2 8" id="KW-0812">Transmembrane</keyword>
<evidence type="ECO:0000256" key="1">
    <source>
        <dbReference type="ARBA" id="ARBA00004141"/>
    </source>
</evidence>
<feature type="repeat" description="ANK" evidence="7">
    <location>
        <begin position="173"/>
        <end position="206"/>
    </location>
</feature>
<evidence type="ECO:0000256" key="8">
    <source>
        <dbReference type="RuleBase" id="RU079119"/>
    </source>
</evidence>
<keyword evidence="5 7" id="KW-0040">ANK repeat</keyword>
<reference evidence="10 11" key="1">
    <citation type="submission" date="2020-06" db="EMBL/GenBank/DDBJ databases">
        <authorList>
            <person name="Li R."/>
            <person name="Bekaert M."/>
        </authorList>
    </citation>
    <scope>NUCLEOTIDE SEQUENCE [LARGE SCALE GENOMIC DNA]</scope>
    <source>
        <strain evidence="11">wild</strain>
    </source>
</reference>
<keyword evidence="8 10" id="KW-0012">Acyltransferase</keyword>
<dbReference type="Gene3D" id="1.25.40.20">
    <property type="entry name" value="Ankyrin repeat-containing domain"/>
    <property type="match status" value="3"/>
</dbReference>
<comment type="similarity">
    <text evidence="8">Belongs to the DHHC palmitoyltransferase family.</text>
</comment>
<dbReference type="PRINTS" id="PR01415">
    <property type="entry name" value="ANKYRIN"/>
</dbReference>
<dbReference type="Proteomes" id="UP000507470">
    <property type="component" value="Unassembled WGS sequence"/>
</dbReference>
<evidence type="ECO:0000313" key="11">
    <source>
        <dbReference type="Proteomes" id="UP000507470"/>
    </source>
</evidence>
<feature type="repeat" description="ANK" evidence="7">
    <location>
        <begin position="74"/>
        <end position="106"/>
    </location>
</feature>
<evidence type="ECO:0000313" key="10">
    <source>
        <dbReference type="EMBL" id="CAC5374386.1"/>
    </source>
</evidence>
<evidence type="ECO:0000256" key="7">
    <source>
        <dbReference type="PROSITE-ProRule" id="PRU00023"/>
    </source>
</evidence>
<comment type="domain">
    <text evidence="8">The DHHC domain is required for palmitoyltransferase activity.</text>
</comment>
<dbReference type="GO" id="GO:0000139">
    <property type="term" value="C:Golgi membrane"/>
    <property type="evidence" value="ECO:0007669"/>
    <property type="project" value="TreeGrafter"/>
</dbReference>
<dbReference type="GO" id="GO:0019706">
    <property type="term" value="F:protein-cysteine S-palmitoyltransferase activity"/>
    <property type="evidence" value="ECO:0007669"/>
    <property type="project" value="UniProtKB-EC"/>
</dbReference>
<dbReference type="Pfam" id="PF00023">
    <property type="entry name" value="Ank"/>
    <property type="match status" value="1"/>
</dbReference>
<dbReference type="AlphaFoldDB" id="A0A6J8AVF1"/>
<evidence type="ECO:0000256" key="5">
    <source>
        <dbReference type="ARBA" id="ARBA00023043"/>
    </source>
</evidence>
<keyword evidence="8 10" id="KW-0808">Transferase</keyword>
<dbReference type="EMBL" id="CACVKT020002008">
    <property type="protein sequence ID" value="CAC5374386.1"/>
    <property type="molecule type" value="Genomic_DNA"/>
</dbReference>
<dbReference type="Pfam" id="PF01529">
    <property type="entry name" value="DHHC"/>
    <property type="match status" value="1"/>
</dbReference>
<feature type="transmembrane region" description="Helical" evidence="8">
    <location>
        <begin position="257"/>
        <end position="280"/>
    </location>
</feature>
<feature type="domain" description="Palmitoyltransferase DHHC" evidence="9">
    <location>
        <begin position="343"/>
        <end position="454"/>
    </location>
</feature>
<dbReference type="EC" id="2.3.1.225" evidence="8"/>